<evidence type="ECO:0000313" key="3">
    <source>
        <dbReference type="EMBL" id="OVZ90544.1"/>
    </source>
</evidence>
<dbReference type="RefSeq" id="WP_050133073.1">
    <property type="nucleotide sequence ID" value="NZ_CBCPKE010000013.1"/>
</dbReference>
<dbReference type="InterPro" id="IPR011608">
    <property type="entry name" value="PRD"/>
</dbReference>
<dbReference type="Gene3D" id="1.10.1790.10">
    <property type="entry name" value="PRD domain"/>
    <property type="match status" value="1"/>
</dbReference>
<evidence type="ECO:0000313" key="4">
    <source>
        <dbReference type="Proteomes" id="UP000196440"/>
    </source>
</evidence>
<dbReference type="SUPFAM" id="SSF63520">
    <property type="entry name" value="PTS-regulatory domain, PRD"/>
    <property type="match status" value="1"/>
</dbReference>
<dbReference type="EMBL" id="NHOI01000001">
    <property type="protein sequence ID" value="OVZ90544.1"/>
    <property type="molecule type" value="Genomic_DNA"/>
</dbReference>
<reference evidence="3 4" key="1">
    <citation type="submission" date="2017-05" db="EMBL/GenBank/DDBJ databases">
        <title>Whole genome sequencing of Yersinia kristensenii.</title>
        <authorList>
            <person name="Campioni F."/>
        </authorList>
    </citation>
    <scope>NUCLEOTIDE SEQUENCE [LARGE SCALE GENOMIC DNA]</scope>
    <source>
        <strain evidence="3 4">CFSAN060536</strain>
    </source>
</reference>
<name>A0A209ACS1_YERIN</name>
<proteinExistence type="predicted"/>
<dbReference type="Pfam" id="PF00874">
    <property type="entry name" value="PRD"/>
    <property type="match status" value="1"/>
</dbReference>
<comment type="caution">
    <text evidence="3">The sequence shown here is derived from an EMBL/GenBank/DDBJ whole genome shotgun (WGS) entry which is preliminary data.</text>
</comment>
<feature type="domain" description="PRD" evidence="2">
    <location>
        <begin position="230"/>
        <end position="337"/>
    </location>
</feature>
<evidence type="ECO:0000256" key="1">
    <source>
        <dbReference type="ARBA" id="ARBA00022737"/>
    </source>
</evidence>
<accession>A0A209ACS1</accession>
<dbReference type="NCBIfam" id="NF008597">
    <property type="entry name" value="PRK11564.1"/>
    <property type="match status" value="1"/>
</dbReference>
<dbReference type="InterPro" id="IPR050661">
    <property type="entry name" value="BglG_antiterminators"/>
</dbReference>
<protein>
    <submittedName>
        <fullName evidence="3">Stationary phase inducible protein CsiE</fullName>
    </submittedName>
</protein>
<sequence>MSLDTTPVPQLSDQPLSGQQRRCHMVLMLFMPAHKVQLEAISQFNGVGLATTRQDITEVANEIQRFYHLQLNADSDNSCLIQGSHLDKRLCLIHWLRRGLRYCPRFVENQFAPHLYQALSWDNRVLSQHLPQIVSQCEPHLSRQLNEKDRQFLQLYLAYCAWENQQQVLPELSLTQQQWLECKPALAAADSLFDSFNPLLGHSLNRVERDMLILMLTMIKAHSYHSTQSAEDTRLINAIDQLITHFQQLSGMTLSSNEALISQLFAHLAPAIERCYFNIGIDNSLLEDVIRKYPLLLRTTRQALVTFEQEYQIQFSVDEVGLIAISFGAWLMQENALQEKQILLLTRNNPELEEQVEQQVRELTLLPLHIKYLPHDVYLLSGAPTGTTLVLTPYAVRQPESTPPLIQVQLPLTEQQNKQLRSVLELP</sequence>
<dbReference type="GO" id="GO:0006355">
    <property type="term" value="P:regulation of DNA-templated transcription"/>
    <property type="evidence" value="ECO:0007669"/>
    <property type="project" value="InterPro"/>
</dbReference>
<keyword evidence="1" id="KW-0677">Repeat</keyword>
<evidence type="ECO:0000259" key="2">
    <source>
        <dbReference type="PROSITE" id="PS51372"/>
    </source>
</evidence>
<gene>
    <name evidence="3" type="ORF">CBW57_00800</name>
</gene>
<dbReference type="PANTHER" id="PTHR30185:SF14">
    <property type="entry name" value="STATIONARY PHASE-INDUCIBLE PROTEIN CSIE-RELATED"/>
    <property type="match status" value="1"/>
</dbReference>
<dbReference type="InterPro" id="IPR036634">
    <property type="entry name" value="PRD_sf"/>
</dbReference>
<dbReference type="PANTHER" id="PTHR30185">
    <property type="entry name" value="CRYPTIC BETA-GLUCOSIDE BGL OPERON ANTITERMINATOR"/>
    <property type="match status" value="1"/>
</dbReference>
<dbReference type="AlphaFoldDB" id="A0A209ACS1"/>
<dbReference type="PROSITE" id="PS51372">
    <property type="entry name" value="PRD_2"/>
    <property type="match status" value="1"/>
</dbReference>
<organism evidence="3 4">
    <name type="scientific">Yersinia intermedia</name>
    <dbReference type="NCBI Taxonomy" id="631"/>
    <lineage>
        <taxon>Bacteria</taxon>
        <taxon>Pseudomonadati</taxon>
        <taxon>Pseudomonadota</taxon>
        <taxon>Gammaproteobacteria</taxon>
        <taxon>Enterobacterales</taxon>
        <taxon>Yersiniaceae</taxon>
        <taxon>Yersinia</taxon>
    </lineage>
</organism>
<dbReference type="Proteomes" id="UP000196440">
    <property type="component" value="Unassembled WGS sequence"/>
</dbReference>